<proteinExistence type="predicted"/>
<dbReference type="RefSeq" id="WP_107154057.1">
    <property type="nucleotide sequence ID" value="NZ_PYUC01000022.1"/>
</dbReference>
<sequence length="145" mass="16366">MPHSVAEIHCWRALRARNEARLIRARQSVAAAARASAAALASLDAARAAFEQAAHEASKRRHEIERGMRARYDFLQRADLYRATDAYASLERMRDAARAKLADARTAHDDACRTLEDARARLTPLLRRREKYRLALSRLRIGASS</sequence>
<gene>
    <name evidence="1" type="ORF">C9I57_29360</name>
</gene>
<reference evidence="1 2" key="1">
    <citation type="submission" date="2018-03" db="EMBL/GenBank/DDBJ databases">
        <title>Whole genome analyses suggest that Burkholderia sensu lato contains two further novel genera in the rhizoxinica-symbiotica group Mycetohabitans gen. nov., and Trinickia gen. nov.: implications for the evolution of diazotrophy and nodulation in the Burkholderiaceae.</title>
        <authorList>
            <person name="Estrada De Los Santos P."/>
            <person name="Palmer M."/>
            <person name="Chavez-Ramirez B."/>
            <person name="Steenkamp E.T."/>
            <person name="Hirsch A.M."/>
            <person name="Manyaka P."/>
            <person name="Maluk M."/>
            <person name="Lafos M."/>
            <person name="Crook M."/>
            <person name="Gross E."/>
            <person name="Simon M.F."/>
            <person name="Bueno Dos Reis Junior F."/>
            <person name="Poole P.S."/>
            <person name="Venter S.N."/>
            <person name="James E.K."/>
        </authorList>
    </citation>
    <scope>NUCLEOTIDE SEQUENCE [LARGE SCALE GENOMIC DNA]</scope>
    <source>
        <strain evidence="1 2">JPY-366</strain>
    </source>
</reference>
<evidence type="ECO:0000313" key="1">
    <source>
        <dbReference type="EMBL" id="PTB17184.1"/>
    </source>
</evidence>
<name>A0A2T3XKY0_9BURK</name>
<dbReference type="AlphaFoldDB" id="A0A2T3XKY0"/>
<dbReference type="Proteomes" id="UP000240638">
    <property type="component" value="Unassembled WGS sequence"/>
</dbReference>
<dbReference type="EMBL" id="PYUC01000022">
    <property type="protein sequence ID" value="PTB17184.1"/>
    <property type="molecule type" value="Genomic_DNA"/>
</dbReference>
<organism evidence="1 2">
    <name type="scientific">Trinickia symbiotica</name>
    <dbReference type="NCBI Taxonomy" id="863227"/>
    <lineage>
        <taxon>Bacteria</taxon>
        <taxon>Pseudomonadati</taxon>
        <taxon>Pseudomonadota</taxon>
        <taxon>Betaproteobacteria</taxon>
        <taxon>Burkholderiales</taxon>
        <taxon>Burkholderiaceae</taxon>
        <taxon>Trinickia</taxon>
    </lineage>
</organism>
<protein>
    <submittedName>
        <fullName evidence="1">Uncharacterized protein</fullName>
    </submittedName>
</protein>
<accession>A0A2T3XKY0</accession>
<evidence type="ECO:0000313" key="2">
    <source>
        <dbReference type="Proteomes" id="UP000240638"/>
    </source>
</evidence>
<comment type="caution">
    <text evidence="1">The sequence shown here is derived from an EMBL/GenBank/DDBJ whole genome shotgun (WGS) entry which is preliminary data.</text>
</comment>